<dbReference type="PROSITE" id="PS50109">
    <property type="entry name" value="HIS_KIN"/>
    <property type="match status" value="1"/>
</dbReference>
<dbReference type="InterPro" id="IPR005467">
    <property type="entry name" value="His_kinase_dom"/>
</dbReference>
<dbReference type="SMART" id="SM00448">
    <property type="entry name" value="REC"/>
    <property type="match status" value="1"/>
</dbReference>
<dbReference type="InterPro" id="IPR011006">
    <property type="entry name" value="CheY-like_superfamily"/>
</dbReference>
<keyword evidence="8" id="KW-0175">Coiled coil</keyword>
<evidence type="ECO:0000259" key="11">
    <source>
        <dbReference type="PROSITE" id="PS50112"/>
    </source>
</evidence>
<feature type="domain" description="PAS" evidence="11">
    <location>
        <begin position="383"/>
        <end position="451"/>
    </location>
</feature>
<dbReference type="STRING" id="555874.SAMN04488065_1122"/>
<dbReference type="PANTHER" id="PTHR43711:SF1">
    <property type="entry name" value="HISTIDINE KINASE 1"/>
    <property type="match status" value="1"/>
</dbReference>
<evidence type="ECO:0000256" key="2">
    <source>
        <dbReference type="ARBA" id="ARBA00012438"/>
    </source>
</evidence>
<feature type="domain" description="PAS" evidence="11">
    <location>
        <begin position="153"/>
        <end position="200"/>
    </location>
</feature>
<dbReference type="InterPro" id="IPR035965">
    <property type="entry name" value="PAS-like_dom_sf"/>
</dbReference>
<dbReference type="EMBL" id="FNQT01000001">
    <property type="protein sequence ID" value="SDZ90340.1"/>
    <property type="molecule type" value="Genomic_DNA"/>
</dbReference>
<dbReference type="InterPro" id="IPR001789">
    <property type="entry name" value="Sig_transdc_resp-reg_receiver"/>
</dbReference>
<dbReference type="Gene3D" id="3.30.450.40">
    <property type="match status" value="1"/>
</dbReference>
<dbReference type="NCBIfam" id="TIGR00229">
    <property type="entry name" value="sensory_box"/>
    <property type="match status" value="3"/>
</dbReference>
<dbReference type="EC" id="2.7.13.3" evidence="2"/>
<dbReference type="InterPro" id="IPR003018">
    <property type="entry name" value="GAF"/>
</dbReference>
<dbReference type="SUPFAM" id="SSF55874">
    <property type="entry name" value="ATPase domain of HSP90 chaperone/DNA topoisomerase II/histidine kinase"/>
    <property type="match status" value="1"/>
</dbReference>
<accession>A0A1H3WTP5</accession>
<protein>
    <recommendedName>
        <fullName evidence="2">histidine kinase</fullName>
        <ecNumber evidence="2">2.7.13.3</ecNumber>
    </recommendedName>
</protein>
<name>A0A1H3WTP5_9EURY</name>
<dbReference type="SUPFAM" id="SSF55781">
    <property type="entry name" value="GAF domain-like"/>
    <property type="match status" value="1"/>
</dbReference>
<feature type="coiled-coil region" evidence="8">
    <location>
        <begin position="632"/>
        <end position="675"/>
    </location>
</feature>
<dbReference type="PROSITE" id="PS50113">
    <property type="entry name" value="PAC"/>
    <property type="match status" value="1"/>
</dbReference>
<organism evidence="13 14">
    <name type="scientific">Haloplanus vescus</name>
    <dbReference type="NCBI Taxonomy" id="555874"/>
    <lineage>
        <taxon>Archaea</taxon>
        <taxon>Methanobacteriati</taxon>
        <taxon>Methanobacteriota</taxon>
        <taxon>Stenosarchaea group</taxon>
        <taxon>Halobacteria</taxon>
        <taxon>Halobacteriales</taxon>
        <taxon>Haloferacaceae</taxon>
        <taxon>Haloplanus</taxon>
    </lineage>
</organism>
<dbReference type="Pfam" id="PF13426">
    <property type="entry name" value="PAS_9"/>
    <property type="match status" value="2"/>
</dbReference>
<dbReference type="Pfam" id="PF13185">
    <property type="entry name" value="GAF_2"/>
    <property type="match status" value="1"/>
</dbReference>
<dbReference type="PANTHER" id="PTHR43711">
    <property type="entry name" value="TWO-COMPONENT HISTIDINE KINASE"/>
    <property type="match status" value="1"/>
</dbReference>
<keyword evidence="14" id="KW-1185">Reference proteome</keyword>
<evidence type="ECO:0000256" key="8">
    <source>
        <dbReference type="SAM" id="Coils"/>
    </source>
</evidence>
<evidence type="ECO:0000256" key="4">
    <source>
        <dbReference type="ARBA" id="ARBA00022679"/>
    </source>
</evidence>
<evidence type="ECO:0000256" key="7">
    <source>
        <dbReference type="PROSITE-ProRule" id="PRU00169"/>
    </source>
</evidence>
<dbReference type="CDD" id="cd00082">
    <property type="entry name" value="HisKA"/>
    <property type="match status" value="1"/>
</dbReference>
<dbReference type="Pfam" id="PF00072">
    <property type="entry name" value="Response_reg"/>
    <property type="match status" value="1"/>
</dbReference>
<evidence type="ECO:0000259" key="9">
    <source>
        <dbReference type="PROSITE" id="PS50109"/>
    </source>
</evidence>
<evidence type="ECO:0000256" key="3">
    <source>
        <dbReference type="ARBA" id="ARBA00022553"/>
    </source>
</evidence>
<dbReference type="GO" id="GO:0000155">
    <property type="term" value="F:phosphorelay sensor kinase activity"/>
    <property type="evidence" value="ECO:0007669"/>
    <property type="project" value="InterPro"/>
</dbReference>
<keyword evidence="6" id="KW-0902">Two-component regulatory system</keyword>
<dbReference type="InterPro" id="IPR036097">
    <property type="entry name" value="HisK_dim/P_sf"/>
</dbReference>
<dbReference type="Gene3D" id="3.30.450.20">
    <property type="entry name" value="PAS domain"/>
    <property type="match status" value="3"/>
</dbReference>
<dbReference type="Gene3D" id="3.30.565.10">
    <property type="entry name" value="Histidine kinase-like ATPase, C-terminal domain"/>
    <property type="match status" value="1"/>
</dbReference>
<feature type="domain" description="Response regulatory" evidence="10">
    <location>
        <begin position="20"/>
        <end position="136"/>
    </location>
</feature>
<dbReference type="SUPFAM" id="SSF47384">
    <property type="entry name" value="Homodimeric domain of signal transducing histidine kinase"/>
    <property type="match status" value="1"/>
</dbReference>
<dbReference type="Pfam" id="PF08448">
    <property type="entry name" value="PAS_4"/>
    <property type="match status" value="1"/>
</dbReference>
<dbReference type="SUPFAM" id="SSF52172">
    <property type="entry name" value="CheY-like"/>
    <property type="match status" value="1"/>
</dbReference>
<dbReference type="SMART" id="SM00388">
    <property type="entry name" value="HisKA"/>
    <property type="match status" value="1"/>
</dbReference>
<dbReference type="CDD" id="cd00156">
    <property type="entry name" value="REC"/>
    <property type="match status" value="1"/>
</dbReference>
<dbReference type="Gene3D" id="1.10.287.130">
    <property type="match status" value="1"/>
</dbReference>
<feature type="domain" description="Histidine kinase" evidence="9">
    <location>
        <begin position="675"/>
        <end position="877"/>
    </location>
</feature>
<keyword evidence="3 7" id="KW-0597">Phosphoprotein</keyword>
<dbReference type="InterPro" id="IPR050736">
    <property type="entry name" value="Sensor_HK_Regulatory"/>
</dbReference>
<feature type="domain" description="PAC" evidence="12">
    <location>
        <begin position="450"/>
        <end position="504"/>
    </location>
</feature>
<dbReference type="InterPro" id="IPR000700">
    <property type="entry name" value="PAS-assoc_C"/>
</dbReference>
<dbReference type="PROSITE" id="PS50110">
    <property type="entry name" value="RESPONSE_REGULATORY"/>
    <property type="match status" value="1"/>
</dbReference>
<dbReference type="SUPFAM" id="SSF55785">
    <property type="entry name" value="PYP-like sensor domain (PAS domain)"/>
    <property type="match status" value="3"/>
</dbReference>
<dbReference type="RefSeq" id="WP_092632680.1">
    <property type="nucleotide sequence ID" value="NZ_FNQT01000001.1"/>
</dbReference>
<dbReference type="InterPro" id="IPR036890">
    <property type="entry name" value="HATPase_C_sf"/>
</dbReference>
<proteinExistence type="predicted"/>
<feature type="modified residue" description="4-aspartylphosphate" evidence="7">
    <location>
        <position position="71"/>
    </location>
</feature>
<dbReference type="CDD" id="cd00075">
    <property type="entry name" value="HATPase"/>
    <property type="match status" value="1"/>
</dbReference>
<evidence type="ECO:0000313" key="13">
    <source>
        <dbReference type="EMBL" id="SDZ90340.1"/>
    </source>
</evidence>
<dbReference type="Pfam" id="PF02518">
    <property type="entry name" value="HATPase_c"/>
    <property type="match status" value="1"/>
</dbReference>
<evidence type="ECO:0000313" key="14">
    <source>
        <dbReference type="Proteomes" id="UP000236755"/>
    </source>
</evidence>
<evidence type="ECO:0000256" key="5">
    <source>
        <dbReference type="ARBA" id="ARBA00022777"/>
    </source>
</evidence>
<dbReference type="Proteomes" id="UP000236755">
    <property type="component" value="Unassembled WGS sequence"/>
</dbReference>
<evidence type="ECO:0000259" key="10">
    <source>
        <dbReference type="PROSITE" id="PS50110"/>
    </source>
</evidence>
<dbReference type="AlphaFoldDB" id="A0A1H3WTP5"/>
<gene>
    <name evidence="13" type="ORF">SAMN04488065_1122</name>
</gene>
<dbReference type="SMART" id="SM00091">
    <property type="entry name" value="PAS"/>
    <property type="match status" value="3"/>
</dbReference>
<dbReference type="InterPro" id="IPR029016">
    <property type="entry name" value="GAF-like_dom_sf"/>
</dbReference>
<dbReference type="CDD" id="cd00130">
    <property type="entry name" value="PAS"/>
    <property type="match status" value="3"/>
</dbReference>
<keyword evidence="5 13" id="KW-0418">Kinase</keyword>
<dbReference type="Gene3D" id="3.40.50.2300">
    <property type="match status" value="1"/>
</dbReference>
<dbReference type="Pfam" id="PF00512">
    <property type="entry name" value="HisKA"/>
    <property type="match status" value="1"/>
</dbReference>
<evidence type="ECO:0000256" key="1">
    <source>
        <dbReference type="ARBA" id="ARBA00000085"/>
    </source>
</evidence>
<dbReference type="InterPro" id="IPR013656">
    <property type="entry name" value="PAS_4"/>
</dbReference>
<dbReference type="OrthoDB" id="8127at2157"/>
<comment type="catalytic activity">
    <reaction evidence="1">
        <text>ATP + protein L-histidine = ADP + protein N-phospho-L-histidine.</text>
        <dbReference type="EC" id="2.7.13.3"/>
    </reaction>
</comment>
<sequence>MRIDDPAEVPDVSRSREPVTVLHVDDNPDFLDLSSTFLERVNDSLTVETATTIEAALDRLEGGDVDCVVSDYDMPDRNGLEFLRLVRDRYGDLPFVLFTGKGSEEIASEAISAGVTDYLQKGPGTDQYAVLANRVANAVRKHDAERMVTRAYQAMDTAREGIALLDEDGEFQYVNQAYTAITGYDRDELVGKHWELLYPEGHVGHVYEEILPAVPRDGRWTGRTVYERKDGEQLVTDHALAYADDGTLICLVRQATAEDARHSGGLGQQPFWTAVDDIDAYAVVTVGEEGHVTGWNDGAERLFGYTEREILGTDVAELYTDEERSAALRATARERGTAADDSYRVGEDGEQFRAHTVVSAVGDGRGFVELVRGGVLDTATPTESHVLEDALDSLEDVFYVLDEDGALVYVNEPRGGELTRANLDSLDPASLFHPDDREQIEAGIQHALDTGHDTRELRFQDGDEYCTHEFRTWTLDGADDESRHVVGIGRDVSERKDRELALNDLHQTTQDLMRADSTDEIAAITVDALSDILTLTQAAVHQRIEGESALEPIAWTSNIEDVLGTPPTLGTDSLAWKAYERGEFEQYDDLQRAETLHNESTVFRSELIVPLGDHGVVLVASTDASAFDANDRQLAQLLCENVTAAIERVEREAMLRQRESELQRENERLDEFASLVSHDLRNPLSVADGHLELASEECDTSHIETARRAIDRMGTLIDDVLTLAREGESVDTAESVALSTVASQSWENVGTGDAEYRLADDVTVVADQSRLSQVFENLFRNAVEHGSTDGQPADGDHLTITVGAIRDGDGDPRGFYVEDDGVGIPANIRDRVFEAGYSTDDAGTGFGLRIVRDIVEAHGWQIACTASEAGGARFEITGVDAQ</sequence>
<dbReference type="InterPro" id="IPR000014">
    <property type="entry name" value="PAS"/>
</dbReference>
<dbReference type="InterPro" id="IPR004358">
    <property type="entry name" value="Sig_transdc_His_kin-like_C"/>
</dbReference>
<dbReference type="SMART" id="SM00387">
    <property type="entry name" value="HATPase_c"/>
    <property type="match status" value="1"/>
</dbReference>
<evidence type="ECO:0000256" key="6">
    <source>
        <dbReference type="ARBA" id="ARBA00023012"/>
    </source>
</evidence>
<dbReference type="InterPro" id="IPR003661">
    <property type="entry name" value="HisK_dim/P_dom"/>
</dbReference>
<feature type="domain" description="PAS" evidence="11">
    <location>
        <begin position="283"/>
        <end position="325"/>
    </location>
</feature>
<dbReference type="PROSITE" id="PS50112">
    <property type="entry name" value="PAS"/>
    <property type="match status" value="3"/>
</dbReference>
<dbReference type="InterPro" id="IPR003594">
    <property type="entry name" value="HATPase_dom"/>
</dbReference>
<evidence type="ECO:0000259" key="12">
    <source>
        <dbReference type="PROSITE" id="PS50113"/>
    </source>
</evidence>
<keyword evidence="4" id="KW-0808">Transferase</keyword>
<reference evidence="13 14" key="1">
    <citation type="submission" date="2016-10" db="EMBL/GenBank/DDBJ databases">
        <authorList>
            <person name="de Groot N.N."/>
        </authorList>
    </citation>
    <scope>NUCLEOTIDE SEQUENCE [LARGE SCALE GENOMIC DNA]</scope>
    <source>
        <strain evidence="13 14">CGMCC 1.8712</strain>
    </source>
</reference>
<dbReference type="PRINTS" id="PR00344">
    <property type="entry name" value="BCTRLSENSOR"/>
</dbReference>